<feature type="transmembrane region" description="Helical" evidence="1">
    <location>
        <begin position="162"/>
        <end position="181"/>
    </location>
</feature>
<feature type="transmembrane region" description="Helical" evidence="1">
    <location>
        <begin position="207"/>
        <end position="233"/>
    </location>
</feature>
<evidence type="ECO:0000313" key="2">
    <source>
        <dbReference type="EMBL" id="PWF25697.1"/>
    </source>
</evidence>
<feature type="transmembrane region" description="Helical" evidence="1">
    <location>
        <begin position="586"/>
        <end position="605"/>
    </location>
</feature>
<feature type="transmembrane region" description="Helical" evidence="1">
    <location>
        <begin position="239"/>
        <end position="264"/>
    </location>
</feature>
<keyword evidence="3" id="KW-1185">Reference proteome</keyword>
<feature type="transmembrane region" description="Helical" evidence="1">
    <location>
        <begin position="285"/>
        <end position="307"/>
    </location>
</feature>
<dbReference type="Proteomes" id="UP000245283">
    <property type="component" value="Unassembled WGS sequence"/>
</dbReference>
<dbReference type="EMBL" id="QETB01000005">
    <property type="protein sequence ID" value="PWF25697.1"/>
    <property type="molecule type" value="Genomic_DNA"/>
</dbReference>
<reference evidence="3" key="1">
    <citation type="submission" date="2018-05" db="EMBL/GenBank/DDBJ databases">
        <authorList>
            <person name="Li Y."/>
        </authorList>
    </citation>
    <scope>NUCLEOTIDE SEQUENCE [LARGE SCALE GENOMIC DNA]</scope>
    <source>
        <strain evidence="3">sk1b4</strain>
    </source>
</reference>
<accession>A0A2V1K869</accession>
<keyword evidence="1" id="KW-0472">Membrane</keyword>
<evidence type="ECO:0000313" key="3">
    <source>
        <dbReference type="Proteomes" id="UP000245283"/>
    </source>
</evidence>
<keyword evidence="1" id="KW-1133">Transmembrane helix</keyword>
<comment type="caution">
    <text evidence="2">The sequence shown here is derived from an EMBL/GenBank/DDBJ whole genome shotgun (WGS) entry which is preliminary data.</text>
</comment>
<feature type="transmembrane region" description="Helical" evidence="1">
    <location>
        <begin position="611"/>
        <end position="629"/>
    </location>
</feature>
<gene>
    <name evidence="2" type="ORF">DD236_09645</name>
</gene>
<evidence type="ECO:0000256" key="1">
    <source>
        <dbReference type="SAM" id="Phobius"/>
    </source>
</evidence>
<evidence type="ECO:0008006" key="4">
    <source>
        <dbReference type="Google" id="ProtNLM"/>
    </source>
</evidence>
<organism evidence="2 3">
    <name type="scientific">Ancrocorticia populi</name>
    <dbReference type="NCBI Taxonomy" id="2175228"/>
    <lineage>
        <taxon>Bacteria</taxon>
        <taxon>Bacillati</taxon>
        <taxon>Actinomycetota</taxon>
        <taxon>Actinomycetes</taxon>
        <taxon>Actinomycetales</taxon>
        <taxon>Actinomycetaceae</taxon>
        <taxon>Ancrocorticia</taxon>
    </lineage>
</organism>
<proteinExistence type="predicted"/>
<sequence length="650" mass="70712">MVSALLSVCVCVLAVGSIQESQSAFPADTNNGLTIDTHDSELTKANLIDGLNAFAVDHDVVLAKVSSDSSEQQVVKNLFWFGDRKPKTGSYLWFDPNVQGEVYPVSELGDRPLDGYYVMKAEAPDVKAFYQWADNVGLSLQDHNQQSSRAALMATINGSGSGLAVASVLILFISVSTMWFYSRGHSRNIRLQGGVAPWRIHTLDLWVLVRTAIAWCLVGWLVALVGVAVVMGVGRVPIVGAWSLALLAAVMLLMFCIFAVLSLVTRPRVALAASRETPWRSVSRIGVVLRVASVAVALVSIPFALFYTQTARQAHSEASTWEDASSVVRIMVVSSEATLSGDETYLARFDELVKGAESKGIAAMSLSLDQMADMVEVESSEFDHVIVTNREFVDLWKQDIELEPVERHSVADGLAGEVEDNLQVWERTEDSVEENSSWYTLSASSEPLPVIGSQADRGNAVHADHPLIVMVDDLSQAFAVDGVLDALVSNGQIVFTDASVLRELIDNTDTAQYIGSIDNVADQILDTAQKYDDEARIGSVSIVLAVAALLINLTQGALLWSEQNRRRIFIRHSSGAPFRHIQRWRVTSDIGIVVAAATFAGWLSFAMYDLAPIQVVITAGIIVLLYIPLSIGVHVAAQKSAWTAVIHRED</sequence>
<keyword evidence="1" id="KW-0812">Transmembrane</keyword>
<name>A0A2V1K869_9ACTO</name>
<protein>
    <recommendedName>
        <fullName evidence="4">DUF1430 domain-containing protein</fullName>
    </recommendedName>
</protein>
<feature type="transmembrane region" description="Helical" evidence="1">
    <location>
        <begin position="537"/>
        <end position="561"/>
    </location>
</feature>
<dbReference type="AlphaFoldDB" id="A0A2V1K869"/>